<feature type="non-terminal residue" evidence="2">
    <location>
        <position position="1"/>
    </location>
</feature>
<proteinExistence type="predicted"/>
<name>A0ABD0RXL7_CIRMR</name>
<dbReference type="Proteomes" id="UP001529510">
    <property type="component" value="Unassembled WGS sequence"/>
</dbReference>
<dbReference type="PANTHER" id="PTHR15904">
    <property type="entry name" value="FAM13"/>
    <property type="match status" value="1"/>
</dbReference>
<evidence type="ECO:0000313" key="2">
    <source>
        <dbReference type="EMBL" id="KAL0203076.1"/>
    </source>
</evidence>
<dbReference type="InterPro" id="IPR039102">
    <property type="entry name" value="FAM13"/>
</dbReference>
<feature type="region of interest" description="Disordered" evidence="1">
    <location>
        <begin position="42"/>
        <end position="65"/>
    </location>
</feature>
<comment type="caution">
    <text evidence="2">The sequence shown here is derived from an EMBL/GenBank/DDBJ whole genome shotgun (WGS) entry which is preliminary data.</text>
</comment>
<evidence type="ECO:0000256" key="1">
    <source>
        <dbReference type="SAM" id="MobiDB-lite"/>
    </source>
</evidence>
<feature type="non-terminal residue" evidence="2">
    <location>
        <position position="65"/>
    </location>
</feature>
<organism evidence="2 3">
    <name type="scientific">Cirrhinus mrigala</name>
    <name type="common">Mrigala</name>
    <dbReference type="NCBI Taxonomy" id="683832"/>
    <lineage>
        <taxon>Eukaryota</taxon>
        <taxon>Metazoa</taxon>
        <taxon>Chordata</taxon>
        <taxon>Craniata</taxon>
        <taxon>Vertebrata</taxon>
        <taxon>Euteleostomi</taxon>
        <taxon>Actinopterygii</taxon>
        <taxon>Neopterygii</taxon>
        <taxon>Teleostei</taxon>
        <taxon>Ostariophysi</taxon>
        <taxon>Cypriniformes</taxon>
        <taxon>Cyprinidae</taxon>
        <taxon>Labeoninae</taxon>
        <taxon>Labeonini</taxon>
        <taxon>Cirrhinus</taxon>
    </lineage>
</organism>
<gene>
    <name evidence="2" type="ORF">M9458_001094</name>
</gene>
<dbReference type="PANTHER" id="PTHR15904:SF18">
    <property type="entry name" value="PROTEIN FAM13A"/>
    <property type="match status" value="1"/>
</dbReference>
<reference evidence="2 3" key="1">
    <citation type="submission" date="2024-05" db="EMBL/GenBank/DDBJ databases">
        <title>Genome sequencing and assembly of Indian major carp, Cirrhinus mrigala (Hamilton, 1822).</title>
        <authorList>
            <person name="Mohindra V."/>
            <person name="Chowdhury L.M."/>
            <person name="Lal K."/>
            <person name="Jena J.K."/>
        </authorList>
    </citation>
    <scope>NUCLEOTIDE SEQUENCE [LARGE SCALE GENOMIC DNA]</scope>
    <source>
        <strain evidence="2">CM1030</strain>
        <tissue evidence="2">Blood</tissue>
    </source>
</reference>
<evidence type="ECO:0000313" key="3">
    <source>
        <dbReference type="Proteomes" id="UP001529510"/>
    </source>
</evidence>
<dbReference type="AlphaFoldDB" id="A0ABD0RXL7"/>
<keyword evidence="3" id="KW-1185">Reference proteome</keyword>
<accession>A0ABD0RXL7</accession>
<protein>
    <submittedName>
        <fullName evidence="2">Uncharacterized protein</fullName>
    </submittedName>
</protein>
<sequence>EEEDGSDDDSDTRTQFTVTVKPELSMLGLLDQLDEDTDGFISPVDELSPSKNTTDMRLSNLHAAT</sequence>
<dbReference type="EMBL" id="JAMKFB020000001">
    <property type="protein sequence ID" value="KAL0203076.1"/>
    <property type="molecule type" value="Genomic_DNA"/>
</dbReference>